<dbReference type="AlphaFoldDB" id="R4KDA9"/>
<sequence>MIKLNKKEFAYAQNQFKHVIDKINNLHGEELKDFVDNIGGSKNVNNAIVNMDFTDINIVNKDEEINKQFINTIWEICGMWVFGEGSMTKEEVREYIDSDEYCSIYNKILEEDIQEAITKTHKKHEKMMKKLGED</sequence>
<dbReference type="RefSeq" id="WP_015615901.1">
    <property type="nucleotide sequence ID" value="NC_021182.1"/>
</dbReference>
<gene>
    <name evidence="1" type="ORF">Clopa_2766</name>
</gene>
<dbReference type="STRING" id="86416.Clopa_2766"/>
<accession>R4KDA9</accession>
<dbReference type="KEGG" id="cpas:Clopa_2766"/>
<organism evidence="1 2">
    <name type="scientific">Clostridium pasteurianum BC1</name>
    <dbReference type="NCBI Taxonomy" id="86416"/>
    <lineage>
        <taxon>Bacteria</taxon>
        <taxon>Bacillati</taxon>
        <taxon>Bacillota</taxon>
        <taxon>Clostridia</taxon>
        <taxon>Eubacteriales</taxon>
        <taxon>Clostridiaceae</taxon>
        <taxon>Clostridium</taxon>
    </lineage>
</organism>
<evidence type="ECO:0000313" key="1">
    <source>
        <dbReference type="EMBL" id="AGK97605.1"/>
    </source>
</evidence>
<reference evidence="1 2" key="1">
    <citation type="submission" date="2012-01" db="EMBL/GenBank/DDBJ databases">
        <title>Complete sequence of chromosome of Clostridium pasteurianum BC1.</title>
        <authorList>
            <consortium name="US DOE Joint Genome Institute"/>
            <person name="Lucas S."/>
            <person name="Han J."/>
            <person name="Lapidus A."/>
            <person name="Cheng J.-F."/>
            <person name="Goodwin L."/>
            <person name="Pitluck S."/>
            <person name="Peters L."/>
            <person name="Mikhailova N."/>
            <person name="Teshima H."/>
            <person name="Detter J.C."/>
            <person name="Han C."/>
            <person name="Tapia R."/>
            <person name="Land M."/>
            <person name="Hauser L."/>
            <person name="Kyrpides N."/>
            <person name="Ivanova N."/>
            <person name="Pagani I."/>
            <person name="Dunn J."/>
            <person name="Taghavi S."/>
            <person name="Francis A."/>
            <person name="van der Lelie D."/>
            <person name="Woyke T."/>
        </authorList>
    </citation>
    <scope>NUCLEOTIDE SEQUENCE [LARGE SCALE GENOMIC DNA]</scope>
    <source>
        <strain evidence="1 2">BC1</strain>
    </source>
</reference>
<evidence type="ECO:0000313" key="2">
    <source>
        <dbReference type="Proteomes" id="UP000013523"/>
    </source>
</evidence>
<dbReference type="HOGENOM" id="CLU_156428_0_0_9"/>
<dbReference type="EMBL" id="CP003261">
    <property type="protein sequence ID" value="AGK97605.1"/>
    <property type="molecule type" value="Genomic_DNA"/>
</dbReference>
<name>R4KDA9_CLOPA</name>
<proteinExistence type="predicted"/>
<dbReference type="Proteomes" id="UP000013523">
    <property type="component" value="Chromosome"/>
</dbReference>
<dbReference type="OrthoDB" id="9952993at2"/>
<protein>
    <submittedName>
        <fullName evidence="1">Uncharacterized protein</fullName>
    </submittedName>
</protein>
<dbReference type="PATRIC" id="fig|86416.3.peg.2753"/>
<keyword evidence="2" id="KW-1185">Reference proteome</keyword>